<dbReference type="InterPro" id="IPR036890">
    <property type="entry name" value="HATPase_C_sf"/>
</dbReference>
<dbReference type="Pfam" id="PF00512">
    <property type="entry name" value="HisKA"/>
    <property type="match status" value="1"/>
</dbReference>
<name>I2H4G1_HENB6</name>
<feature type="transmembrane region" description="Helical" evidence="16">
    <location>
        <begin position="29"/>
        <end position="53"/>
    </location>
</feature>
<evidence type="ECO:0000256" key="14">
    <source>
        <dbReference type="PROSITE-ProRule" id="PRU00169"/>
    </source>
</evidence>
<keyword evidence="13" id="KW-0325">Glycoprotein</keyword>
<feature type="compositionally biased region" description="Polar residues" evidence="15">
    <location>
        <begin position="940"/>
        <end position="962"/>
    </location>
</feature>
<keyword evidence="5" id="KW-0808">Transferase</keyword>
<feature type="modified residue" description="4-aspartylphosphate" evidence="14">
    <location>
        <position position="1071"/>
    </location>
</feature>
<keyword evidence="8" id="KW-0418">Kinase</keyword>
<feature type="domain" description="Response regulatory" evidence="18">
    <location>
        <begin position="1016"/>
        <end position="1137"/>
    </location>
</feature>
<keyword evidence="11" id="KW-0902">Two-component regulatory system</keyword>
<evidence type="ECO:0000256" key="16">
    <source>
        <dbReference type="SAM" id="Phobius"/>
    </source>
</evidence>
<gene>
    <name evidence="19" type="primary">TBLA0E02100</name>
    <name evidence="19" type="ORF">TBLA_0E02100</name>
</gene>
<evidence type="ECO:0000256" key="10">
    <source>
        <dbReference type="ARBA" id="ARBA00022989"/>
    </source>
</evidence>
<proteinExistence type="predicted"/>
<dbReference type="FunFam" id="3.40.50.2300:FF:000289">
    <property type="entry name" value="Osmosensing histidine protein kinase SLN1"/>
    <property type="match status" value="1"/>
</dbReference>
<evidence type="ECO:0000256" key="15">
    <source>
        <dbReference type="SAM" id="MobiDB-lite"/>
    </source>
</evidence>
<dbReference type="SMART" id="SM00387">
    <property type="entry name" value="HATPase_c"/>
    <property type="match status" value="1"/>
</dbReference>
<evidence type="ECO:0000313" key="19">
    <source>
        <dbReference type="EMBL" id="CCH61263.1"/>
    </source>
</evidence>
<keyword evidence="10 16" id="KW-1133">Transmembrane helix</keyword>
<evidence type="ECO:0000256" key="8">
    <source>
        <dbReference type="ARBA" id="ARBA00022777"/>
    </source>
</evidence>
<comment type="catalytic activity">
    <reaction evidence="1">
        <text>ATP + protein L-histidine = ADP + protein N-phospho-L-histidine.</text>
        <dbReference type="EC" id="2.7.13.3"/>
    </reaction>
</comment>
<dbReference type="FunFam" id="1.10.287.130:FF:000004">
    <property type="entry name" value="Ethylene receptor 1"/>
    <property type="match status" value="1"/>
</dbReference>
<feature type="compositionally biased region" description="Basic and acidic residues" evidence="15">
    <location>
        <begin position="429"/>
        <end position="440"/>
    </location>
</feature>
<feature type="compositionally biased region" description="Low complexity" evidence="15">
    <location>
        <begin position="443"/>
        <end position="459"/>
    </location>
</feature>
<keyword evidence="7" id="KW-0547">Nucleotide-binding</keyword>
<dbReference type="InterPro" id="IPR003594">
    <property type="entry name" value="HATPase_dom"/>
</dbReference>
<dbReference type="InterPro" id="IPR004358">
    <property type="entry name" value="Sig_transdc_His_kin-like_C"/>
</dbReference>
<dbReference type="SMART" id="SM00448">
    <property type="entry name" value="REC"/>
    <property type="match status" value="1"/>
</dbReference>
<dbReference type="EC" id="2.7.13.3" evidence="3"/>
<dbReference type="STRING" id="1071380.I2H4G1"/>
<dbReference type="PANTHER" id="PTHR43047:SF72">
    <property type="entry name" value="OSMOSENSING HISTIDINE PROTEIN KINASE SLN1"/>
    <property type="match status" value="1"/>
</dbReference>
<evidence type="ECO:0000259" key="17">
    <source>
        <dbReference type="PROSITE" id="PS50109"/>
    </source>
</evidence>
<evidence type="ECO:0000259" key="18">
    <source>
        <dbReference type="PROSITE" id="PS50110"/>
    </source>
</evidence>
<dbReference type="Pfam" id="PF00072">
    <property type="entry name" value="Response_reg"/>
    <property type="match status" value="1"/>
</dbReference>
<feature type="region of interest" description="Disordered" evidence="15">
    <location>
        <begin position="755"/>
        <end position="787"/>
    </location>
</feature>
<feature type="compositionally biased region" description="Polar residues" evidence="15">
    <location>
        <begin position="416"/>
        <end position="428"/>
    </location>
</feature>
<dbReference type="CDD" id="cd17546">
    <property type="entry name" value="REC_hyHK_CKI1_RcsC-like"/>
    <property type="match status" value="1"/>
</dbReference>
<feature type="region of interest" description="Disordered" evidence="15">
    <location>
        <begin position="391"/>
        <end position="460"/>
    </location>
</feature>
<feature type="domain" description="Histidine kinase" evidence="17">
    <location>
        <begin position="548"/>
        <end position="907"/>
    </location>
</feature>
<reference evidence="19 20" key="1">
    <citation type="journal article" date="2011" name="Proc. Natl. Acad. Sci. U.S.A.">
        <title>Evolutionary erosion of yeast sex chromosomes by mating-type switching accidents.</title>
        <authorList>
            <person name="Gordon J.L."/>
            <person name="Armisen D."/>
            <person name="Proux-Wera E."/>
            <person name="Oheigeartaigh S.S."/>
            <person name="Byrne K.P."/>
            <person name="Wolfe K.H."/>
        </authorList>
    </citation>
    <scope>NUCLEOTIDE SEQUENCE [LARGE SCALE GENOMIC DNA]</scope>
    <source>
        <strain evidence="20">ATCC 34711 / CBS 6284 / DSM 70876 / NBRC 10599 / NRRL Y-10934 / UCD 77-7</strain>
    </source>
</reference>
<dbReference type="Gene3D" id="3.30.565.10">
    <property type="entry name" value="Histidine kinase-like ATPase, C-terminal domain"/>
    <property type="match status" value="2"/>
</dbReference>
<dbReference type="EMBL" id="HE806320">
    <property type="protein sequence ID" value="CCH61263.1"/>
    <property type="molecule type" value="Genomic_DNA"/>
</dbReference>
<evidence type="ECO:0000256" key="5">
    <source>
        <dbReference type="ARBA" id="ARBA00022679"/>
    </source>
</evidence>
<dbReference type="PROSITE" id="PS50110">
    <property type="entry name" value="RESPONSE_REGULATORY"/>
    <property type="match status" value="1"/>
</dbReference>
<keyword evidence="20" id="KW-1185">Reference proteome</keyword>
<dbReference type="SUPFAM" id="SSF47384">
    <property type="entry name" value="Homodimeric domain of signal transducing histidine kinase"/>
    <property type="match status" value="1"/>
</dbReference>
<dbReference type="HOGENOM" id="CLU_003731_0_0_1"/>
<dbReference type="Gene3D" id="3.40.50.2300">
    <property type="match status" value="1"/>
</dbReference>
<dbReference type="InterPro" id="IPR036097">
    <property type="entry name" value="HisK_dim/P_sf"/>
</dbReference>
<protein>
    <recommendedName>
        <fullName evidence="3">histidine kinase</fullName>
        <ecNumber evidence="3">2.7.13.3</ecNumber>
    </recommendedName>
</protein>
<evidence type="ECO:0000256" key="6">
    <source>
        <dbReference type="ARBA" id="ARBA00022692"/>
    </source>
</evidence>
<feature type="transmembrane region" description="Helical" evidence="16">
    <location>
        <begin position="344"/>
        <end position="368"/>
    </location>
</feature>
<dbReference type="InterPro" id="IPR011006">
    <property type="entry name" value="CheY-like_superfamily"/>
</dbReference>
<feature type="compositionally biased region" description="Polar residues" evidence="15">
    <location>
        <begin position="755"/>
        <end position="765"/>
    </location>
</feature>
<dbReference type="Pfam" id="PF02518">
    <property type="entry name" value="HATPase_c"/>
    <property type="match status" value="1"/>
</dbReference>
<evidence type="ECO:0000256" key="9">
    <source>
        <dbReference type="ARBA" id="ARBA00022840"/>
    </source>
</evidence>
<dbReference type="GO" id="GO:0000155">
    <property type="term" value="F:phosphorelay sensor kinase activity"/>
    <property type="evidence" value="ECO:0007669"/>
    <property type="project" value="InterPro"/>
</dbReference>
<keyword evidence="6 16" id="KW-0812">Transmembrane</keyword>
<dbReference type="Proteomes" id="UP000002866">
    <property type="component" value="Chromosome 5"/>
</dbReference>
<dbReference type="PANTHER" id="PTHR43047">
    <property type="entry name" value="TWO-COMPONENT HISTIDINE PROTEIN KINASE"/>
    <property type="match status" value="1"/>
</dbReference>
<sequence>MRLPSWKIKLKMNKQTVKPPYRFSLRAQLTILVCIVAIISLTTLAIITGVYFTTHYKDLNVNRLYIASQLKSSQIDQTLNYLYYQCYWVASRNTIQTMVFSNHTGMHNASGIIESQSVLDKFVGTSDLFYYTMIYDKNLKSIMNSTNNESGSNVEPSILSRLLPLSSTNTTIPPLINNTGILTDPILNSTKYLMSMSLPISGPYSTATKIGNQSNIYGYLTVVMSAESLKSVFNDTAGLSDSTTALLSAIYTNDTLPRYFHFVFPPFDLDDSIIDERQTIKNGTFQYRAFDKNKSGSKKKVKLVNKKNYAIGYAPTNFPLCKWVAVVALPDHQFYSESRKLTKIICGTVVGIAVFVFLISLPLSYWAVQPIVRLQRASELITKRRGLRNLNDDSFDDSNDDHTYDSNDDHTYESKLISSTPTLKNSDSNIHDEKSGRTRGDANSGTLNSNNTITNNTNNKDFNRLRRNVSVSTHVSLSEFDEIQVPVYRKLFDDELTELTDTFNVMSNALDEHYALLEKRVHQRTKQLEAAKVQAEAANEAKTVFIANISHELRTPLNGILGMTSTSLEENDIKKIKDGLKLIFRSGELLLNILTELLTFSKNVLNKTKLEYREFNIIEITSQIKTIFNKLIQLQEVKLFIRLLPKKFLKSLLFYGDSNRILQVLMNLISNAIKFTPTVNGKVEVNMYLLGEYDEEESKTENYSKVCIKPSTQIVTESGELIKSKIRCKITKSTTNMNTATTNNSARIESNTNQYLSPYSHTNTRTHTHPGADSRRNSNVSTVNNSSISLDSESSKMYDNLMFNRLIKREGDGDINDIKALEQIEGNKKWVIRFEVIDNGPGIDQNLHDSVFKPFVQGDQTLSRQYGGTGLGLSICKQLCEMMKGTLELESELGKGSKFIYTIPLLQVGGTKKDNDDNEEDHNDNTNSSVDIDIIEDTPVSITSSSQTHSDLNSLQSNSTNEVGLDDSFSEAENDSTVASLDKSVLQKTRMDAQKVEANEIDDIDHCNKGIPSKLKVLVAEDNLVNQEVIKRMLKLENISDIELAFDGIEAFEKVKKNLLSYKKYDIIFMDIQMPKMDGLESTTKIRQELKYEGKIVALTAFADESNIKECRDAGMDGFIEKPIKRVALHTLLEEFQQDL</sequence>
<keyword evidence="9" id="KW-0067">ATP-binding</keyword>
<dbReference type="SMART" id="SM00388">
    <property type="entry name" value="HisKA"/>
    <property type="match status" value="1"/>
</dbReference>
<dbReference type="InterPro" id="IPR003661">
    <property type="entry name" value="HisK_dim/P_dom"/>
</dbReference>
<evidence type="ECO:0000313" key="20">
    <source>
        <dbReference type="Proteomes" id="UP000002866"/>
    </source>
</evidence>
<comment type="subcellular location">
    <subcellularLocation>
        <location evidence="2">Membrane</location>
    </subcellularLocation>
</comment>
<organism evidence="19 20">
    <name type="scientific">Henningerozyma blattae (strain ATCC 34711 / CBS 6284 / DSM 70876 / NBRC 10599 / NRRL Y-10934 / UCD 77-7)</name>
    <name type="common">Yeast</name>
    <name type="synonym">Tetrapisispora blattae</name>
    <dbReference type="NCBI Taxonomy" id="1071380"/>
    <lineage>
        <taxon>Eukaryota</taxon>
        <taxon>Fungi</taxon>
        <taxon>Dikarya</taxon>
        <taxon>Ascomycota</taxon>
        <taxon>Saccharomycotina</taxon>
        <taxon>Saccharomycetes</taxon>
        <taxon>Saccharomycetales</taxon>
        <taxon>Saccharomycetaceae</taxon>
        <taxon>Henningerozyma</taxon>
    </lineage>
</organism>
<dbReference type="GeneID" id="14496336"/>
<dbReference type="SUPFAM" id="SSF55874">
    <property type="entry name" value="ATPase domain of HSP90 chaperone/DNA topoisomerase II/histidine kinase"/>
    <property type="match status" value="2"/>
</dbReference>
<dbReference type="InterPro" id="IPR001789">
    <property type="entry name" value="Sig_transdc_resp-reg_receiver"/>
</dbReference>
<dbReference type="PROSITE" id="PS50109">
    <property type="entry name" value="HIS_KIN"/>
    <property type="match status" value="1"/>
</dbReference>
<dbReference type="PRINTS" id="PR00344">
    <property type="entry name" value="BCTRLSENSOR"/>
</dbReference>
<dbReference type="GO" id="GO:0009927">
    <property type="term" value="F:histidine phosphotransfer kinase activity"/>
    <property type="evidence" value="ECO:0007669"/>
    <property type="project" value="TreeGrafter"/>
</dbReference>
<evidence type="ECO:0000256" key="3">
    <source>
        <dbReference type="ARBA" id="ARBA00012438"/>
    </source>
</evidence>
<dbReference type="AlphaFoldDB" id="I2H4G1"/>
<dbReference type="OMA" id="SNDDHTY"/>
<evidence type="ECO:0000256" key="4">
    <source>
        <dbReference type="ARBA" id="ARBA00022553"/>
    </source>
</evidence>
<dbReference type="SUPFAM" id="SSF52172">
    <property type="entry name" value="CheY-like"/>
    <property type="match status" value="1"/>
</dbReference>
<keyword evidence="12 16" id="KW-0472">Membrane</keyword>
<evidence type="ECO:0000256" key="13">
    <source>
        <dbReference type="ARBA" id="ARBA00023180"/>
    </source>
</evidence>
<feature type="compositionally biased region" description="Basic and acidic residues" evidence="15">
    <location>
        <begin position="400"/>
        <end position="413"/>
    </location>
</feature>
<dbReference type="RefSeq" id="XP_004180782.1">
    <property type="nucleotide sequence ID" value="XM_004180734.1"/>
</dbReference>
<evidence type="ECO:0000256" key="7">
    <source>
        <dbReference type="ARBA" id="ARBA00022741"/>
    </source>
</evidence>
<dbReference type="GO" id="GO:0007234">
    <property type="term" value="P:osmosensory signaling via phosphorelay pathway"/>
    <property type="evidence" value="ECO:0007669"/>
    <property type="project" value="UniProtKB-ARBA"/>
</dbReference>
<dbReference type="eggNOG" id="KOG0519">
    <property type="taxonomic scope" value="Eukaryota"/>
</dbReference>
<evidence type="ECO:0000256" key="1">
    <source>
        <dbReference type="ARBA" id="ARBA00000085"/>
    </source>
</evidence>
<dbReference type="InterPro" id="IPR005467">
    <property type="entry name" value="His_kinase_dom"/>
</dbReference>
<dbReference type="InParanoid" id="I2H4G1"/>
<dbReference type="OrthoDB" id="60033at2759"/>
<dbReference type="GO" id="GO:0005886">
    <property type="term" value="C:plasma membrane"/>
    <property type="evidence" value="ECO:0007669"/>
    <property type="project" value="UniProtKB-ARBA"/>
</dbReference>
<evidence type="ECO:0000256" key="12">
    <source>
        <dbReference type="ARBA" id="ARBA00023136"/>
    </source>
</evidence>
<dbReference type="GO" id="GO:0005524">
    <property type="term" value="F:ATP binding"/>
    <property type="evidence" value="ECO:0007669"/>
    <property type="project" value="UniProtKB-KW"/>
</dbReference>
<evidence type="ECO:0000256" key="11">
    <source>
        <dbReference type="ARBA" id="ARBA00023012"/>
    </source>
</evidence>
<accession>I2H4G1</accession>
<dbReference type="CDD" id="cd00082">
    <property type="entry name" value="HisKA"/>
    <property type="match status" value="1"/>
</dbReference>
<feature type="region of interest" description="Disordered" evidence="15">
    <location>
        <begin position="910"/>
        <end position="971"/>
    </location>
</feature>
<evidence type="ECO:0000256" key="2">
    <source>
        <dbReference type="ARBA" id="ARBA00004370"/>
    </source>
</evidence>
<feature type="compositionally biased region" description="Low complexity" evidence="15">
    <location>
        <begin position="777"/>
        <end position="787"/>
    </location>
</feature>
<keyword evidence="4 14" id="KW-0597">Phosphoprotein</keyword>
<dbReference type="KEGG" id="tbl:TBLA_0E02100"/>
<dbReference type="Gene3D" id="1.10.287.130">
    <property type="match status" value="1"/>
</dbReference>